<name>A0A6S6TRJ7_9BACT</name>
<dbReference type="PANTHER" id="PTHR31040">
    <property type="entry name" value="NURIM"/>
    <property type="match status" value="1"/>
</dbReference>
<accession>A0A6S6TRJ7</accession>
<dbReference type="AlphaFoldDB" id="A0A6S6TRJ7"/>
<evidence type="ECO:0000256" key="11">
    <source>
        <dbReference type="ARBA" id="ARBA00048134"/>
    </source>
</evidence>
<evidence type="ECO:0000256" key="5">
    <source>
        <dbReference type="ARBA" id="ARBA00022603"/>
    </source>
</evidence>
<dbReference type="Pfam" id="PF07298">
    <property type="entry name" value="NnrU"/>
    <property type="match status" value="1"/>
</dbReference>
<evidence type="ECO:0000256" key="8">
    <source>
        <dbReference type="ARBA" id="ARBA00022692"/>
    </source>
</evidence>
<evidence type="ECO:0000256" key="9">
    <source>
        <dbReference type="ARBA" id="ARBA00022989"/>
    </source>
</evidence>
<dbReference type="Gene3D" id="1.20.120.1630">
    <property type="match status" value="1"/>
</dbReference>
<keyword evidence="5 14" id="KW-0489">Methyltransferase</keyword>
<dbReference type="NCBIfam" id="NF045656">
    <property type="entry name" value="MeththiolMtaseMddA"/>
    <property type="match status" value="1"/>
</dbReference>
<gene>
    <name evidence="14" type="ORF">HELGO_WM45978</name>
</gene>
<keyword evidence="7" id="KW-0949">S-adenosyl-L-methionine</keyword>
<evidence type="ECO:0000256" key="3">
    <source>
        <dbReference type="ARBA" id="ARBA00010631"/>
    </source>
</evidence>
<evidence type="ECO:0000259" key="13">
    <source>
        <dbReference type="Pfam" id="PF07298"/>
    </source>
</evidence>
<dbReference type="EC" id="2.1.1.334" evidence="4"/>
<evidence type="ECO:0000256" key="2">
    <source>
        <dbReference type="ARBA" id="ARBA00004141"/>
    </source>
</evidence>
<organism evidence="14">
    <name type="scientific">uncultured Aureispira sp</name>
    <dbReference type="NCBI Taxonomy" id="1331704"/>
    <lineage>
        <taxon>Bacteria</taxon>
        <taxon>Pseudomonadati</taxon>
        <taxon>Bacteroidota</taxon>
        <taxon>Saprospiria</taxon>
        <taxon>Saprospirales</taxon>
        <taxon>Saprospiraceae</taxon>
        <taxon>Aureispira</taxon>
        <taxon>environmental samples</taxon>
    </lineage>
</organism>
<feature type="transmembrane region" description="Helical" evidence="12">
    <location>
        <begin position="45"/>
        <end position="65"/>
    </location>
</feature>
<dbReference type="GO" id="GO:0016020">
    <property type="term" value="C:membrane"/>
    <property type="evidence" value="ECO:0007669"/>
    <property type="project" value="UniProtKB-SubCell"/>
</dbReference>
<comment type="function">
    <text evidence="1">Catalyzes the methylation of methanethiol (MeSH) to yield dimethylsulphide (DMS).</text>
</comment>
<keyword evidence="6 14" id="KW-0808">Transferase</keyword>
<dbReference type="PANTHER" id="PTHR31040:SF1">
    <property type="entry name" value="NURIM"/>
    <property type="match status" value="1"/>
</dbReference>
<evidence type="ECO:0000256" key="10">
    <source>
        <dbReference type="ARBA" id="ARBA00023136"/>
    </source>
</evidence>
<comment type="catalytic activity">
    <reaction evidence="11">
        <text>methanethiol + S-adenosyl-L-methionine = dimethyl sulfide + S-adenosyl-L-homocysteine + H(+)</text>
        <dbReference type="Rhea" id="RHEA:50428"/>
        <dbReference type="ChEBI" id="CHEBI:15378"/>
        <dbReference type="ChEBI" id="CHEBI:16007"/>
        <dbReference type="ChEBI" id="CHEBI:17437"/>
        <dbReference type="ChEBI" id="CHEBI:57856"/>
        <dbReference type="ChEBI" id="CHEBI:59789"/>
        <dbReference type="EC" id="2.1.1.334"/>
    </reaction>
</comment>
<feature type="transmembrane region" description="Helical" evidence="12">
    <location>
        <begin position="7"/>
        <end position="33"/>
    </location>
</feature>
<sequence length="255" mass="29875">MGKIIAVIYSIVSYVLFFATALYLIGFVGDFIVPKTINSGLELSFIKAFLINLCLLSTFAVQHSLMARKSFKSWLTSFMNPAIERSTYVLLSSFALILLYWQWCPMKTVVWEVNNAIIYWIIMSVFILGWGLVFAATFMMNHFELTGLQQVYNHWSDKKTTQGIFKMSYMYKFVRHPLMLGFLIVFWATPYMTMGHFLFTVIMTFYILISVKYLEEKDLRKELGKAYERYQKEVPMLIPFTKKGERNRGEKTDQL</sequence>
<feature type="transmembrane region" description="Helical" evidence="12">
    <location>
        <begin position="118"/>
        <end position="140"/>
    </location>
</feature>
<evidence type="ECO:0000256" key="1">
    <source>
        <dbReference type="ARBA" id="ARBA00002096"/>
    </source>
</evidence>
<comment type="subcellular location">
    <subcellularLocation>
        <location evidence="2">Membrane</location>
        <topology evidence="2">Multi-pass membrane protein</topology>
    </subcellularLocation>
</comment>
<dbReference type="GO" id="GO:0008168">
    <property type="term" value="F:methyltransferase activity"/>
    <property type="evidence" value="ECO:0007669"/>
    <property type="project" value="UniProtKB-KW"/>
</dbReference>
<dbReference type="GO" id="GO:0032259">
    <property type="term" value="P:methylation"/>
    <property type="evidence" value="ECO:0007669"/>
    <property type="project" value="UniProtKB-KW"/>
</dbReference>
<evidence type="ECO:0000313" key="14">
    <source>
        <dbReference type="EMBL" id="CAA6821925.1"/>
    </source>
</evidence>
<keyword evidence="9 12" id="KW-1133">Transmembrane helix</keyword>
<dbReference type="InterPro" id="IPR009915">
    <property type="entry name" value="NnrU_dom"/>
</dbReference>
<feature type="transmembrane region" description="Helical" evidence="12">
    <location>
        <begin position="86"/>
        <end position="103"/>
    </location>
</feature>
<dbReference type="EMBL" id="CACVAQ010000305">
    <property type="protein sequence ID" value="CAA6821925.1"/>
    <property type="molecule type" value="Genomic_DNA"/>
</dbReference>
<proteinExistence type="inferred from homology"/>
<evidence type="ECO:0000256" key="12">
    <source>
        <dbReference type="SAM" id="Phobius"/>
    </source>
</evidence>
<reference evidence="14" key="1">
    <citation type="submission" date="2020-01" db="EMBL/GenBank/DDBJ databases">
        <authorList>
            <person name="Meier V. D."/>
            <person name="Meier V D."/>
        </authorList>
    </citation>
    <scope>NUCLEOTIDE SEQUENCE</scope>
    <source>
        <strain evidence="14">HLG_WM_MAG_10</strain>
    </source>
</reference>
<evidence type="ECO:0000256" key="4">
    <source>
        <dbReference type="ARBA" id="ARBA00012149"/>
    </source>
</evidence>
<keyword evidence="10 12" id="KW-0472">Membrane</keyword>
<comment type="similarity">
    <text evidence="3">Belongs to the nurim family.</text>
</comment>
<feature type="domain" description="NnrU" evidence="13">
    <location>
        <begin position="55"/>
        <end position="192"/>
    </location>
</feature>
<evidence type="ECO:0000256" key="6">
    <source>
        <dbReference type="ARBA" id="ARBA00022679"/>
    </source>
</evidence>
<protein>
    <recommendedName>
        <fullName evidence="4">methanethiol S-methyltransferase</fullName>
        <ecNumber evidence="4">2.1.1.334</ecNumber>
    </recommendedName>
</protein>
<dbReference type="InterPro" id="IPR054700">
    <property type="entry name" value="MddA"/>
</dbReference>
<evidence type="ECO:0000256" key="7">
    <source>
        <dbReference type="ARBA" id="ARBA00022691"/>
    </source>
</evidence>
<keyword evidence="8 12" id="KW-0812">Transmembrane</keyword>
<dbReference type="InterPro" id="IPR033580">
    <property type="entry name" value="Nurim-like"/>
</dbReference>
<feature type="transmembrane region" description="Helical" evidence="12">
    <location>
        <begin position="194"/>
        <end position="214"/>
    </location>
</feature>